<protein>
    <submittedName>
        <fullName evidence="2">Uncharacterized protein</fullName>
    </submittedName>
</protein>
<accession>A0A5P1FHY5</accession>
<name>A0A5P1FHY5_ASPOF</name>
<feature type="compositionally biased region" description="Basic and acidic residues" evidence="1">
    <location>
        <begin position="27"/>
        <end position="36"/>
    </location>
</feature>
<dbReference type="EMBL" id="CM007382">
    <property type="protein sequence ID" value="ONK77926.1"/>
    <property type="molecule type" value="Genomic_DNA"/>
</dbReference>
<evidence type="ECO:0000313" key="2">
    <source>
        <dbReference type="EMBL" id="ONK77926.1"/>
    </source>
</evidence>
<reference evidence="3" key="1">
    <citation type="journal article" date="2017" name="Nat. Commun.">
        <title>The asparagus genome sheds light on the origin and evolution of a young Y chromosome.</title>
        <authorList>
            <person name="Harkess A."/>
            <person name="Zhou J."/>
            <person name="Xu C."/>
            <person name="Bowers J.E."/>
            <person name="Van der Hulst R."/>
            <person name="Ayyampalayam S."/>
            <person name="Mercati F."/>
            <person name="Riccardi P."/>
            <person name="McKain M.R."/>
            <person name="Kakrana A."/>
            <person name="Tang H."/>
            <person name="Ray J."/>
            <person name="Groenendijk J."/>
            <person name="Arikit S."/>
            <person name="Mathioni S.M."/>
            <person name="Nakano M."/>
            <person name="Shan H."/>
            <person name="Telgmann-Rauber A."/>
            <person name="Kanno A."/>
            <person name="Yue Z."/>
            <person name="Chen H."/>
            <person name="Li W."/>
            <person name="Chen Y."/>
            <person name="Xu X."/>
            <person name="Zhang Y."/>
            <person name="Luo S."/>
            <person name="Chen H."/>
            <person name="Gao J."/>
            <person name="Mao Z."/>
            <person name="Pires J.C."/>
            <person name="Luo M."/>
            <person name="Kudrna D."/>
            <person name="Wing R.A."/>
            <person name="Meyers B.C."/>
            <person name="Yi K."/>
            <person name="Kong H."/>
            <person name="Lavrijsen P."/>
            <person name="Sunseri F."/>
            <person name="Falavigna A."/>
            <person name="Ye Y."/>
            <person name="Leebens-Mack J.H."/>
            <person name="Chen G."/>
        </authorList>
    </citation>
    <scope>NUCLEOTIDE SEQUENCE [LARGE SCALE GENOMIC DNA]</scope>
    <source>
        <strain evidence="3">cv. DH0086</strain>
    </source>
</reference>
<dbReference type="AlphaFoldDB" id="A0A5P1FHY5"/>
<gene>
    <name evidence="2" type="ORF">A4U43_C02F12380</name>
</gene>
<proteinExistence type="predicted"/>
<evidence type="ECO:0000256" key="1">
    <source>
        <dbReference type="SAM" id="MobiDB-lite"/>
    </source>
</evidence>
<dbReference type="Gramene" id="ONK77926">
    <property type="protein sequence ID" value="ONK77926"/>
    <property type="gene ID" value="A4U43_C02F12380"/>
</dbReference>
<evidence type="ECO:0000313" key="3">
    <source>
        <dbReference type="Proteomes" id="UP000243459"/>
    </source>
</evidence>
<feature type="region of interest" description="Disordered" evidence="1">
    <location>
        <begin position="21"/>
        <end position="45"/>
    </location>
</feature>
<feature type="non-terminal residue" evidence="2">
    <location>
        <position position="1"/>
    </location>
</feature>
<dbReference type="Proteomes" id="UP000243459">
    <property type="component" value="Chromosome 2"/>
</dbReference>
<sequence length="99" mass="11650">KVLSESSWNIYLERWAMSPTPSITRPLRAEPGHNDQSEPETTRPLYVGYFKGVGQEPGMSRRNRRKRKPRIWFQEQRRTEGLEEICLVVETIHLGSKIR</sequence>
<organism evidence="2 3">
    <name type="scientific">Asparagus officinalis</name>
    <name type="common">Garden asparagus</name>
    <dbReference type="NCBI Taxonomy" id="4686"/>
    <lineage>
        <taxon>Eukaryota</taxon>
        <taxon>Viridiplantae</taxon>
        <taxon>Streptophyta</taxon>
        <taxon>Embryophyta</taxon>
        <taxon>Tracheophyta</taxon>
        <taxon>Spermatophyta</taxon>
        <taxon>Magnoliopsida</taxon>
        <taxon>Liliopsida</taxon>
        <taxon>Asparagales</taxon>
        <taxon>Asparagaceae</taxon>
        <taxon>Asparagoideae</taxon>
        <taxon>Asparagus</taxon>
    </lineage>
</organism>
<keyword evidence="3" id="KW-1185">Reference proteome</keyword>